<dbReference type="Pfam" id="PF18911">
    <property type="entry name" value="PKD_4"/>
    <property type="match status" value="1"/>
</dbReference>
<dbReference type="InterPro" id="IPR009056">
    <property type="entry name" value="Cyt_c-like_dom"/>
</dbReference>
<evidence type="ECO:0000256" key="8">
    <source>
        <dbReference type="SAM" id="SignalP"/>
    </source>
</evidence>
<dbReference type="SUPFAM" id="SSF50952">
    <property type="entry name" value="Soluble quinoprotein glucose dehydrogenase"/>
    <property type="match status" value="1"/>
</dbReference>
<feature type="binding site" description="covalent" evidence="7">
    <location>
        <position position="870"/>
    </location>
    <ligand>
        <name>heme c</name>
        <dbReference type="ChEBI" id="CHEBI:61717"/>
    </ligand>
</feature>
<evidence type="ECO:0000259" key="9">
    <source>
        <dbReference type="PROSITE" id="PS51007"/>
    </source>
</evidence>
<keyword evidence="3 7" id="KW-0479">Metal-binding</keyword>
<dbReference type="InterPro" id="IPR029062">
    <property type="entry name" value="Class_I_gatase-like"/>
</dbReference>
<dbReference type="InterPro" id="IPR011042">
    <property type="entry name" value="6-blade_b-propeller_TolB-like"/>
</dbReference>
<dbReference type="InterPro" id="IPR006584">
    <property type="entry name" value="Cellulose-bd_IV"/>
</dbReference>
<keyword evidence="1" id="KW-0813">Transport</keyword>
<dbReference type="Proteomes" id="UP001403385">
    <property type="component" value="Unassembled WGS sequence"/>
</dbReference>
<feature type="binding site" description="covalent" evidence="7">
    <location>
        <position position="919"/>
    </location>
    <ligand>
        <name>heme c</name>
        <dbReference type="ChEBI" id="CHEBI:61717"/>
    </ligand>
</feature>
<evidence type="ECO:0000256" key="2">
    <source>
        <dbReference type="ARBA" id="ARBA00022617"/>
    </source>
</evidence>
<organism evidence="11 12">
    <name type="scientific">Rapidithrix thailandica</name>
    <dbReference type="NCBI Taxonomy" id="413964"/>
    <lineage>
        <taxon>Bacteria</taxon>
        <taxon>Pseudomonadati</taxon>
        <taxon>Bacteroidota</taxon>
        <taxon>Cytophagia</taxon>
        <taxon>Cytophagales</taxon>
        <taxon>Flammeovirgaceae</taxon>
        <taxon>Rapidithrix</taxon>
    </lineage>
</organism>
<dbReference type="PANTHER" id="PTHR40469:SF2">
    <property type="entry name" value="GALACTOSE-BINDING DOMAIN-LIKE SUPERFAMILY PROTEIN"/>
    <property type="match status" value="1"/>
</dbReference>
<dbReference type="Pfam" id="PF06283">
    <property type="entry name" value="ThuA"/>
    <property type="match status" value="1"/>
</dbReference>
<dbReference type="SUPFAM" id="SSF46626">
    <property type="entry name" value="Cytochrome c"/>
    <property type="match status" value="1"/>
</dbReference>
<dbReference type="SMART" id="SM00089">
    <property type="entry name" value="PKD"/>
    <property type="match status" value="1"/>
</dbReference>
<evidence type="ECO:0000256" key="1">
    <source>
        <dbReference type="ARBA" id="ARBA00022448"/>
    </source>
</evidence>
<keyword evidence="6 7" id="KW-0408">Iron</keyword>
<evidence type="ECO:0000256" key="7">
    <source>
        <dbReference type="PIRSR" id="PIRSR602324-1"/>
    </source>
</evidence>
<evidence type="ECO:0000256" key="5">
    <source>
        <dbReference type="ARBA" id="ARBA00022982"/>
    </source>
</evidence>
<dbReference type="InterPro" id="IPR012938">
    <property type="entry name" value="Glc/Sorbosone_DH"/>
</dbReference>
<feature type="domain" description="Cytochrome c" evidence="9">
    <location>
        <begin position="856"/>
        <end position="941"/>
    </location>
</feature>
<dbReference type="Pfam" id="PF07995">
    <property type="entry name" value="GSDH"/>
    <property type="match status" value="1"/>
</dbReference>
<dbReference type="Gene3D" id="1.10.760.10">
    <property type="entry name" value="Cytochrome c-like domain"/>
    <property type="match status" value="1"/>
</dbReference>
<reference evidence="11 12" key="1">
    <citation type="submission" date="2024-04" db="EMBL/GenBank/DDBJ databases">
        <title>Novel genus in family Flammeovirgaceae.</title>
        <authorList>
            <person name="Nguyen T.H."/>
            <person name="Vuong T.Q."/>
            <person name="Le H."/>
            <person name="Kim S.-G."/>
        </authorList>
    </citation>
    <scope>NUCLEOTIDE SEQUENCE [LARGE SCALE GENOMIC DNA]</scope>
    <source>
        <strain evidence="11 12">JCM 23209</strain>
    </source>
</reference>
<feature type="binding site" description="covalent" evidence="7">
    <location>
        <position position="874"/>
    </location>
    <ligand>
        <name>heme c</name>
        <dbReference type="ChEBI" id="CHEBI:61717"/>
    </ligand>
</feature>
<dbReference type="PANTHER" id="PTHR40469">
    <property type="entry name" value="SECRETED GLYCOSYL HYDROLASE"/>
    <property type="match status" value="1"/>
</dbReference>
<dbReference type="EMBL" id="JBDKWZ010000006">
    <property type="protein sequence ID" value="MEN7548663.1"/>
    <property type="molecule type" value="Genomic_DNA"/>
</dbReference>
<dbReference type="PROSITE" id="PS51175">
    <property type="entry name" value="CBM6"/>
    <property type="match status" value="1"/>
</dbReference>
<evidence type="ECO:0000259" key="10">
    <source>
        <dbReference type="PROSITE" id="PS51175"/>
    </source>
</evidence>
<dbReference type="PROSITE" id="PS51007">
    <property type="entry name" value="CYTC"/>
    <property type="match status" value="1"/>
</dbReference>
<dbReference type="GO" id="GO:0030246">
    <property type="term" value="F:carbohydrate binding"/>
    <property type="evidence" value="ECO:0007669"/>
    <property type="project" value="InterPro"/>
</dbReference>
<dbReference type="InterPro" id="IPR029010">
    <property type="entry name" value="ThuA-like"/>
</dbReference>
<keyword evidence="12" id="KW-1185">Reference proteome</keyword>
<evidence type="ECO:0000256" key="3">
    <source>
        <dbReference type="ARBA" id="ARBA00022723"/>
    </source>
</evidence>
<dbReference type="PRINTS" id="PR00606">
    <property type="entry name" value="CYTCHROMECID"/>
</dbReference>
<dbReference type="Gene3D" id="2.60.40.10">
    <property type="entry name" value="Immunoglobulins"/>
    <property type="match status" value="1"/>
</dbReference>
<dbReference type="AlphaFoldDB" id="A0AAW9S452"/>
<comment type="caution">
    <text evidence="11">The sequence shown here is derived from an EMBL/GenBank/DDBJ whole genome shotgun (WGS) entry which is preliminary data.</text>
</comment>
<feature type="domain" description="CBM6" evidence="10">
    <location>
        <begin position="995"/>
        <end position="1123"/>
    </location>
</feature>
<keyword evidence="4 8" id="KW-0732">Signal</keyword>
<dbReference type="GO" id="GO:0020037">
    <property type="term" value="F:heme binding"/>
    <property type="evidence" value="ECO:0007669"/>
    <property type="project" value="InterPro"/>
</dbReference>
<evidence type="ECO:0000313" key="12">
    <source>
        <dbReference type="Proteomes" id="UP001403385"/>
    </source>
</evidence>
<evidence type="ECO:0000256" key="4">
    <source>
        <dbReference type="ARBA" id="ARBA00022729"/>
    </source>
</evidence>
<dbReference type="InterPro" id="IPR011041">
    <property type="entry name" value="Quinoprot_gluc/sorb_DH_b-prop"/>
</dbReference>
<dbReference type="InterPro" id="IPR002324">
    <property type="entry name" value="Cyt_c_ID"/>
</dbReference>
<dbReference type="SUPFAM" id="SSF49299">
    <property type="entry name" value="PKD domain"/>
    <property type="match status" value="1"/>
</dbReference>
<dbReference type="GO" id="GO:0009055">
    <property type="term" value="F:electron transfer activity"/>
    <property type="evidence" value="ECO:0007669"/>
    <property type="project" value="InterPro"/>
</dbReference>
<feature type="signal peptide" evidence="8">
    <location>
        <begin position="1"/>
        <end position="19"/>
    </location>
</feature>
<dbReference type="InterPro" id="IPR013783">
    <property type="entry name" value="Ig-like_fold"/>
</dbReference>
<dbReference type="SMART" id="SM00606">
    <property type="entry name" value="CBD_IV"/>
    <property type="match status" value="1"/>
</dbReference>
<gene>
    <name evidence="11" type="ORF">AAG747_12125</name>
</gene>
<comment type="PTM">
    <text evidence="7">Binds 1 heme c group covalently per subunit.</text>
</comment>
<sequence>MKKLLCVIAWAMIGSLLCASCVREQTKQKRILVFSKTSGFRHASIGSGIEALIKLGHQEGFAVDTTEDASFFAEDSLQSYSAVVFLNTTGDVLNRFQQADFERYIQAGGGFVGIHAATDTEYHWPWFNQLIGAWFNGHPSNPNVRTGMIHRHDKHHPITKDLPDSWEKRDEFYDFKNFNEEVDVLLTVDEKSYGGGKHGDFHPITWCHEFDGGRAFYTNFGHTDETFSEPEFLKLLRNGIRYAIGDNRLDYAKATSLRVPPENRFVKNILADHLDEPMELEVLPNGKILFVERKGAVKLFDPATEQLKTLAQLDVHTKYEDGLLGLAIDPKFDFNGWLYLFYSPVGDVPKQHVSRFLLSGDSLILASEKVLLEIPVQRDECCHSAGSLEFGPDGNLFIAVGDNTSPFNTKGMQFDTQGFGPMDERPGRTPYDAQRTSGNTHDLRGKVLRINPLKNGSYAIPDGNLFAKDGSEGRPEIYVMGCRNPYRMAIDMKRGWLYWGDVGPDAANDDEQRGTRGYDEVNQARGPGNFGWPYFVGDNQTYRKMNYVTGELGPLFDSDRPENTSPNNTGAQILPPAHPAFIWYPYAKTDQFPHMKAGGRNAMAGPTYYYGDFVGSKRRLPRYYDQKVFVYDWMRNWIHAVTLDEKGNYLKQEPFLESFKFQNIVDVVLAKDGTLYMLEYGKNWFSANPDAVLSHIDYAEGNRNPVAKIQADKVVGAAPFSVNFSAENSFDFDENDALRFEWFFDGTGTVQSEKGNPNFVFEEPGIYQAKVKVYDSQEGVSEASIEIKVGNEPPAIAVEFVGNSTFYWGTTALDYQVNVTDKEDGTVDRNQVMVALDYLAIGNDLTLIEQGHQQKSQALDGAKLIKENACISCHAINEPSIGPSYMEVAKRYKGMDTQIPVLIKKIQSGGSGNWGERMMAANPQITEEMGEAIVKYIFSLTDENQSLPTEGTLLLDEHVKTNTYGKYIFTASYQDQGGAMIDPLKTVYKSEFRSPRVEAEEYDGFKNLTKRKPGGTNYMLLKNIRSDSYFMFKNIDLTGVDRLSLRTGSVHGPGYVVKVRKDKPDGEVIGTVAIPYTSGEETDWSDLEVKLKEVKGKCDVYFTFDYEGENPKAYVTVDWIFFHQAHQARLN</sequence>
<dbReference type="InterPro" id="IPR008979">
    <property type="entry name" value="Galactose-bd-like_sf"/>
</dbReference>
<dbReference type="CDD" id="cd04084">
    <property type="entry name" value="CBM6_xylanase-like"/>
    <property type="match status" value="1"/>
</dbReference>
<protein>
    <submittedName>
        <fullName evidence="11">ThuA domain-containing protein</fullName>
    </submittedName>
</protein>
<keyword evidence="5" id="KW-0249">Electron transport</keyword>
<dbReference type="SUPFAM" id="SSF52317">
    <property type="entry name" value="Class I glutamine amidotransferase-like"/>
    <property type="match status" value="1"/>
</dbReference>
<dbReference type="InterPro" id="IPR036909">
    <property type="entry name" value="Cyt_c-like_dom_sf"/>
</dbReference>
<keyword evidence="2 7" id="KW-0349">Heme</keyword>
<proteinExistence type="predicted"/>
<evidence type="ECO:0000256" key="6">
    <source>
        <dbReference type="ARBA" id="ARBA00023004"/>
    </source>
</evidence>
<dbReference type="GO" id="GO:0005506">
    <property type="term" value="F:iron ion binding"/>
    <property type="evidence" value="ECO:0007669"/>
    <property type="project" value="InterPro"/>
</dbReference>
<dbReference type="CDD" id="cd00146">
    <property type="entry name" value="PKD"/>
    <property type="match status" value="1"/>
</dbReference>
<dbReference type="InterPro" id="IPR005084">
    <property type="entry name" value="CBM6"/>
</dbReference>
<evidence type="ECO:0000313" key="11">
    <source>
        <dbReference type="EMBL" id="MEN7548663.1"/>
    </source>
</evidence>
<dbReference type="Gene3D" id="3.40.50.880">
    <property type="match status" value="1"/>
</dbReference>
<dbReference type="InterPro" id="IPR035986">
    <property type="entry name" value="PKD_dom_sf"/>
</dbReference>
<dbReference type="Gene3D" id="2.60.120.260">
    <property type="entry name" value="Galactose-binding domain-like"/>
    <property type="match status" value="1"/>
</dbReference>
<name>A0AAW9S452_9BACT</name>
<dbReference type="Pfam" id="PF03422">
    <property type="entry name" value="CBM_6"/>
    <property type="match status" value="1"/>
</dbReference>
<dbReference type="InterPro" id="IPR022409">
    <property type="entry name" value="PKD/Chitinase_dom"/>
</dbReference>
<feature type="chain" id="PRO_5043465930" evidence="8">
    <location>
        <begin position="20"/>
        <end position="1131"/>
    </location>
</feature>
<dbReference type="Pfam" id="PF00034">
    <property type="entry name" value="Cytochrom_C"/>
    <property type="match status" value="1"/>
</dbReference>
<dbReference type="SUPFAM" id="SSF49785">
    <property type="entry name" value="Galactose-binding domain-like"/>
    <property type="match status" value="1"/>
</dbReference>
<accession>A0AAW9S452</accession>
<dbReference type="Gene3D" id="2.120.10.30">
    <property type="entry name" value="TolB, C-terminal domain"/>
    <property type="match status" value="1"/>
</dbReference>
<dbReference type="InterPro" id="IPR000601">
    <property type="entry name" value="PKD_dom"/>
</dbReference>